<dbReference type="SUPFAM" id="SSF102114">
    <property type="entry name" value="Radical SAM enzymes"/>
    <property type="match status" value="1"/>
</dbReference>
<proteinExistence type="predicted"/>
<name>A0ABN6DWA4_9BACT</name>
<dbReference type="SFLD" id="SFLDS00029">
    <property type="entry name" value="Radical_SAM"/>
    <property type="match status" value="1"/>
</dbReference>
<keyword evidence="3" id="KW-0949">S-adenosyl-L-methionine</keyword>
<organism evidence="8 9">
    <name type="scientific">Desulfuromonas versatilis</name>
    <dbReference type="NCBI Taxonomy" id="2802975"/>
    <lineage>
        <taxon>Bacteria</taxon>
        <taxon>Pseudomonadati</taxon>
        <taxon>Thermodesulfobacteriota</taxon>
        <taxon>Desulfuromonadia</taxon>
        <taxon>Desulfuromonadales</taxon>
        <taxon>Desulfuromonadaceae</taxon>
        <taxon>Desulfuromonas</taxon>
    </lineage>
</organism>
<evidence type="ECO:0000256" key="2">
    <source>
        <dbReference type="ARBA" id="ARBA00022485"/>
    </source>
</evidence>
<keyword evidence="6" id="KW-0411">Iron-sulfur</keyword>
<dbReference type="InterPro" id="IPR013785">
    <property type="entry name" value="Aldolase_TIM"/>
</dbReference>
<evidence type="ECO:0000256" key="6">
    <source>
        <dbReference type="ARBA" id="ARBA00023014"/>
    </source>
</evidence>
<dbReference type="InterPro" id="IPR007197">
    <property type="entry name" value="rSAM"/>
</dbReference>
<dbReference type="InterPro" id="IPR012840">
    <property type="entry name" value="NrdG2"/>
</dbReference>
<accession>A0ABN6DWA4</accession>
<protein>
    <submittedName>
        <fullName evidence="8">Anaerobic ribonucleoside-triphosphate reductase activating protein</fullName>
    </submittedName>
</protein>
<dbReference type="Pfam" id="PF04055">
    <property type="entry name" value="Radical_SAM"/>
    <property type="match status" value="1"/>
</dbReference>
<evidence type="ECO:0000256" key="1">
    <source>
        <dbReference type="ARBA" id="ARBA00001966"/>
    </source>
</evidence>
<evidence type="ECO:0000313" key="9">
    <source>
        <dbReference type="Proteomes" id="UP001319827"/>
    </source>
</evidence>
<reference evidence="8 9" key="1">
    <citation type="journal article" date="2016" name="C (Basel)">
        <title>Selective Growth of and Electricity Production by Marine Exoelectrogenic Bacteria in Self-Aggregated Hydrogel of Microbially Reduced Graphene Oxide.</title>
        <authorList>
            <person name="Yoshida N."/>
            <person name="Goto Y."/>
            <person name="Miyata Y."/>
        </authorList>
    </citation>
    <scope>NUCLEOTIDE SEQUENCE [LARGE SCALE GENOMIC DNA]</scope>
    <source>
        <strain evidence="8 9">NIT-T3</strain>
    </source>
</reference>
<keyword evidence="2" id="KW-0004">4Fe-4S</keyword>
<gene>
    <name evidence="8" type="ORF">DESUT3_08580</name>
</gene>
<keyword evidence="9" id="KW-1185">Reference proteome</keyword>
<evidence type="ECO:0000313" key="8">
    <source>
        <dbReference type="EMBL" id="BCR03789.1"/>
    </source>
</evidence>
<evidence type="ECO:0000256" key="4">
    <source>
        <dbReference type="ARBA" id="ARBA00022723"/>
    </source>
</evidence>
<feature type="domain" description="Radical SAM core" evidence="7">
    <location>
        <begin position="13"/>
        <end position="229"/>
    </location>
</feature>
<dbReference type="PROSITE" id="PS51918">
    <property type="entry name" value="RADICAL_SAM"/>
    <property type="match status" value="1"/>
</dbReference>
<dbReference type="PANTHER" id="PTHR30352">
    <property type="entry name" value="PYRUVATE FORMATE-LYASE-ACTIVATING ENZYME"/>
    <property type="match status" value="1"/>
</dbReference>
<evidence type="ECO:0000256" key="3">
    <source>
        <dbReference type="ARBA" id="ARBA00022691"/>
    </source>
</evidence>
<dbReference type="CDD" id="cd01335">
    <property type="entry name" value="Radical_SAM"/>
    <property type="match status" value="1"/>
</dbReference>
<dbReference type="Proteomes" id="UP001319827">
    <property type="component" value="Chromosome"/>
</dbReference>
<reference evidence="8 9" key="2">
    <citation type="journal article" date="2021" name="Int. J. Syst. Evol. Microbiol.">
        <title>Isolation and Polyphasic Characterization of Desulfuromonas versatilis sp. Nov., an Electrogenic Bacteria Capable of Versatile Metabolism Isolated from a Graphene Oxide-Reducing Enrichment Culture.</title>
        <authorList>
            <person name="Xie L."/>
            <person name="Yoshida N."/>
            <person name="Ishii S."/>
            <person name="Meng L."/>
        </authorList>
    </citation>
    <scope>NUCLEOTIDE SEQUENCE [LARGE SCALE GENOMIC DNA]</scope>
    <source>
        <strain evidence="8 9">NIT-T3</strain>
    </source>
</reference>
<dbReference type="PANTHER" id="PTHR30352:SF13">
    <property type="entry name" value="GLYCYL-RADICAL ENZYME ACTIVATING ENZYME YJJW-RELATED"/>
    <property type="match status" value="1"/>
</dbReference>
<keyword evidence="4" id="KW-0479">Metal-binding</keyword>
<dbReference type="NCBIfam" id="TIGR02495">
    <property type="entry name" value="NrdG2"/>
    <property type="match status" value="1"/>
</dbReference>
<dbReference type="Gene3D" id="3.20.20.70">
    <property type="entry name" value="Aldolase class I"/>
    <property type="match status" value="1"/>
</dbReference>
<dbReference type="SFLD" id="SFLDG01094">
    <property type="entry name" value="Uncharacterised_Radical_SAM_Su"/>
    <property type="match status" value="1"/>
</dbReference>
<dbReference type="RefSeq" id="WP_221251234.1">
    <property type="nucleotide sequence ID" value="NZ_AP024355.1"/>
</dbReference>
<comment type="cofactor">
    <cofactor evidence="1">
        <name>[4Fe-4S] cluster</name>
        <dbReference type="ChEBI" id="CHEBI:49883"/>
    </cofactor>
</comment>
<sequence length="233" mass="25359">MGVKGFQGTSLLDYPGKIASLVFFGGCNLTCPFCHNPSLVLAPGELPDYPLTALLEDLRERRRFIDGVVVTGGEPTLDPDLLPLLREIRKLDLRIKIDTNGLAPQVLRRALAEGLVDYLAMDLKTSPGRYGELHRAPVAVADLQASAAILRESGIQYEFRTTCVPGYVEAEDIQAMGALIQGAELWVLQQFEQAHSLDEGLRGVEQHPVAKLGALAELAGSYVRSLKVRGIEP</sequence>
<dbReference type="EMBL" id="AP024355">
    <property type="protein sequence ID" value="BCR03789.1"/>
    <property type="molecule type" value="Genomic_DNA"/>
</dbReference>
<evidence type="ECO:0000259" key="7">
    <source>
        <dbReference type="PROSITE" id="PS51918"/>
    </source>
</evidence>
<keyword evidence="5" id="KW-0408">Iron</keyword>
<dbReference type="InterPro" id="IPR034457">
    <property type="entry name" value="Organic_radical-activating"/>
</dbReference>
<evidence type="ECO:0000256" key="5">
    <source>
        <dbReference type="ARBA" id="ARBA00023004"/>
    </source>
</evidence>
<dbReference type="InterPro" id="IPR058240">
    <property type="entry name" value="rSAM_sf"/>
</dbReference>